<dbReference type="Pfam" id="PF13966">
    <property type="entry name" value="zf-RVT"/>
    <property type="match status" value="1"/>
</dbReference>
<dbReference type="AlphaFoldDB" id="A0A834TNW3"/>
<evidence type="ECO:0000313" key="2">
    <source>
        <dbReference type="EMBL" id="KAF7824386.1"/>
    </source>
</evidence>
<keyword evidence="2" id="KW-0808">Transferase</keyword>
<name>A0A834TNW3_9FABA</name>
<dbReference type="InterPro" id="IPR026960">
    <property type="entry name" value="RVT-Znf"/>
</dbReference>
<protein>
    <submittedName>
        <fullName evidence="2">Polynucleotidyl transferase, Ribonuclease H fold</fullName>
    </submittedName>
</protein>
<dbReference type="EMBL" id="JAAIUW010000007">
    <property type="protein sequence ID" value="KAF7824386.1"/>
    <property type="molecule type" value="Genomic_DNA"/>
</dbReference>
<gene>
    <name evidence="2" type="ORF">G2W53_022530</name>
</gene>
<organism evidence="2 3">
    <name type="scientific">Senna tora</name>
    <dbReference type="NCBI Taxonomy" id="362788"/>
    <lineage>
        <taxon>Eukaryota</taxon>
        <taxon>Viridiplantae</taxon>
        <taxon>Streptophyta</taxon>
        <taxon>Embryophyta</taxon>
        <taxon>Tracheophyta</taxon>
        <taxon>Spermatophyta</taxon>
        <taxon>Magnoliopsida</taxon>
        <taxon>eudicotyledons</taxon>
        <taxon>Gunneridae</taxon>
        <taxon>Pentapetalae</taxon>
        <taxon>rosids</taxon>
        <taxon>fabids</taxon>
        <taxon>Fabales</taxon>
        <taxon>Fabaceae</taxon>
        <taxon>Caesalpinioideae</taxon>
        <taxon>Cassia clade</taxon>
        <taxon>Senna</taxon>
    </lineage>
</organism>
<evidence type="ECO:0000259" key="1">
    <source>
        <dbReference type="Pfam" id="PF13966"/>
    </source>
</evidence>
<accession>A0A834TNW3</accession>
<dbReference type="Proteomes" id="UP000634136">
    <property type="component" value="Unassembled WGS sequence"/>
</dbReference>
<comment type="caution">
    <text evidence="2">The sequence shown here is derived from an EMBL/GenBank/DDBJ whole genome shotgun (WGS) entry which is preliminary data.</text>
</comment>
<evidence type="ECO:0000313" key="3">
    <source>
        <dbReference type="Proteomes" id="UP000634136"/>
    </source>
</evidence>
<reference evidence="2" key="1">
    <citation type="submission" date="2020-09" db="EMBL/GenBank/DDBJ databases">
        <title>Genome-Enabled Discovery of Anthraquinone Biosynthesis in Senna tora.</title>
        <authorList>
            <person name="Kang S.-H."/>
            <person name="Pandey R.P."/>
            <person name="Lee C.-M."/>
            <person name="Sim J.-S."/>
            <person name="Jeong J.-T."/>
            <person name="Choi B.-S."/>
            <person name="Jung M."/>
            <person name="Ginzburg D."/>
            <person name="Zhao K."/>
            <person name="Won S.Y."/>
            <person name="Oh T.-J."/>
            <person name="Yu Y."/>
            <person name="Kim N.-H."/>
            <person name="Lee O.R."/>
            <person name="Lee T.-H."/>
            <person name="Bashyal P."/>
            <person name="Kim T.-S."/>
            <person name="Lee W.-H."/>
            <person name="Kawkins C."/>
            <person name="Kim C.-K."/>
            <person name="Kim J.S."/>
            <person name="Ahn B.O."/>
            <person name="Rhee S.Y."/>
            <person name="Sohng J.K."/>
        </authorList>
    </citation>
    <scope>NUCLEOTIDE SEQUENCE</scope>
    <source>
        <tissue evidence="2">Leaf</tissue>
    </source>
</reference>
<sequence length="425" mass="48031">MAANDTDEETLVIYEENEIINGNDRTVFTLVGKLISTKPANKWALENAFKNIWNQPARIRVEEVHHNLFVFHFSNEKVIENSPWVFKNKTERVDTKLSSLIGEELEVGMYEDASTGNVFMKGLINMDQKVAIRKGVNFRQCSRWGLLGREQAGSVDRKVMWPSVKNSTRWEVGSSSGDKHIVGRVKKNKTKCLLEKLSKLSVEEQKGGTKEKVEGVELKKVDKKGKWPIGVSEVVAIGGTEGNRKKTMDGEDAIIEKQESWRTLKANYFKNSSFLDTKLRLAPSFTWLSILGGKEVGGVDVLRQNFSEAEVFAILKQSQNSRRRADRWTWSLSTNGCFSVKTAYHATHNFNQELTTNADYHNVWKKIWKMKTLPSTNLFLWRAVKNILPTGEALGRRGMEAIIVNCLFAAVRVVAVVEDVSAAMA</sequence>
<dbReference type="GO" id="GO:0016740">
    <property type="term" value="F:transferase activity"/>
    <property type="evidence" value="ECO:0007669"/>
    <property type="project" value="UniProtKB-KW"/>
</dbReference>
<proteinExistence type="predicted"/>
<keyword evidence="3" id="KW-1185">Reference proteome</keyword>
<feature type="domain" description="Reverse transcriptase zinc-binding" evidence="1">
    <location>
        <begin position="338"/>
        <end position="401"/>
    </location>
</feature>